<organism evidence="1 2">
    <name type="scientific">Brachionus plicatilis</name>
    <name type="common">Marine rotifer</name>
    <name type="synonym">Brachionus muelleri</name>
    <dbReference type="NCBI Taxonomy" id="10195"/>
    <lineage>
        <taxon>Eukaryota</taxon>
        <taxon>Metazoa</taxon>
        <taxon>Spiralia</taxon>
        <taxon>Gnathifera</taxon>
        <taxon>Rotifera</taxon>
        <taxon>Eurotatoria</taxon>
        <taxon>Monogononta</taxon>
        <taxon>Pseudotrocha</taxon>
        <taxon>Ploima</taxon>
        <taxon>Brachionidae</taxon>
        <taxon>Brachionus</taxon>
    </lineage>
</organism>
<evidence type="ECO:0000313" key="1">
    <source>
        <dbReference type="EMBL" id="RNA05947.1"/>
    </source>
</evidence>
<keyword evidence="2" id="KW-1185">Reference proteome</keyword>
<reference evidence="1 2" key="1">
    <citation type="journal article" date="2018" name="Sci. Rep.">
        <title>Genomic signatures of local adaptation to the degree of environmental predictability in rotifers.</title>
        <authorList>
            <person name="Franch-Gras L."/>
            <person name="Hahn C."/>
            <person name="Garcia-Roger E.M."/>
            <person name="Carmona M.J."/>
            <person name="Serra M."/>
            <person name="Gomez A."/>
        </authorList>
    </citation>
    <scope>NUCLEOTIDE SEQUENCE [LARGE SCALE GENOMIC DNA]</scope>
    <source>
        <strain evidence="1">HYR1</strain>
    </source>
</reference>
<gene>
    <name evidence="1" type="ORF">BpHYR1_032699</name>
</gene>
<comment type="caution">
    <text evidence="1">The sequence shown here is derived from an EMBL/GenBank/DDBJ whole genome shotgun (WGS) entry which is preliminary data.</text>
</comment>
<dbReference type="EMBL" id="REGN01007554">
    <property type="protein sequence ID" value="RNA05947.1"/>
    <property type="molecule type" value="Genomic_DNA"/>
</dbReference>
<dbReference type="Proteomes" id="UP000276133">
    <property type="component" value="Unassembled WGS sequence"/>
</dbReference>
<evidence type="ECO:0000313" key="2">
    <source>
        <dbReference type="Proteomes" id="UP000276133"/>
    </source>
</evidence>
<dbReference type="AlphaFoldDB" id="A0A3M7Q3F8"/>
<sequence length="72" mass="8186">MNFGLSYLLSHKIKSETLSYLPALTDLRNLLSIDSLLISRFIDVLTIVIKHQRFTGSSNNQVIKNLNFFGTN</sequence>
<protein>
    <submittedName>
        <fullName evidence="1">Uncharacterized protein</fullName>
    </submittedName>
</protein>
<accession>A0A3M7Q3F8</accession>
<proteinExistence type="predicted"/>
<name>A0A3M7Q3F8_BRAPC</name>